<accession>A0ABW1IMZ6</accession>
<feature type="chain" id="PRO_5047068528" description="Copper amine oxidase-like N-terminal domain-containing protein" evidence="1">
    <location>
        <begin position="23"/>
        <end position="63"/>
    </location>
</feature>
<sequence>MKKLAIGIISGAVILYAASVSANNLKEYILNEADYHIQVNQKSYTPKNPVLNLNGTTYVPLRA</sequence>
<proteinExistence type="predicted"/>
<evidence type="ECO:0000313" key="2">
    <source>
        <dbReference type="EMBL" id="MFC5986403.1"/>
    </source>
</evidence>
<reference evidence="3" key="1">
    <citation type="journal article" date="2019" name="Int. J. Syst. Evol. Microbiol.">
        <title>The Global Catalogue of Microorganisms (GCM) 10K type strain sequencing project: providing services to taxonomists for standard genome sequencing and annotation.</title>
        <authorList>
            <consortium name="The Broad Institute Genomics Platform"/>
            <consortium name="The Broad Institute Genome Sequencing Center for Infectious Disease"/>
            <person name="Wu L."/>
            <person name="Ma J."/>
        </authorList>
    </citation>
    <scope>NUCLEOTIDE SEQUENCE [LARGE SCALE GENOMIC DNA]</scope>
    <source>
        <strain evidence="3">CCM 8749</strain>
    </source>
</reference>
<dbReference type="Proteomes" id="UP001596250">
    <property type="component" value="Unassembled WGS sequence"/>
</dbReference>
<dbReference type="EMBL" id="JBHSQV010000082">
    <property type="protein sequence ID" value="MFC5986403.1"/>
    <property type="molecule type" value="Genomic_DNA"/>
</dbReference>
<organism evidence="2 3">
    <name type="scientific">Marinicrinis lubricantis</name>
    <dbReference type="NCBI Taxonomy" id="2086470"/>
    <lineage>
        <taxon>Bacteria</taxon>
        <taxon>Bacillati</taxon>
        <taxon>Bacillota</taxon>
        <taxon>Bacilli</taxon>
        <taxon>Bacillales</taxon>
        <taxon>Paenibacillaceae</taxon>
    </lineage>
</organism>
<dbReference type="RefSeq" id="WP_379893739.1">
    <property type="nucleotide sequence ID" value="NZ_CBCSCT010000129.1"/>
</dbReference>
<comment type="caution">
    <text evidence="2">The sequence shown here is derived from an EMBL/GenBank/DDBJ whole genome shotgun (WGS) entry which is preliminary data.</text>
</comment>
<protein>
    <recommendedName>
        <fullName evidence="4">Copper amine oxidase-like N-terminal domain-containing protein</fullName>
    </recommendedName>
</protein>
<evidence type="ECO:0008006" key="4">
    <source>
        <dbReference type="Google" id="ProtNLM"/>
    </source>
</evidence>
<feature type="signal peptide" evidence="1">
    <location>
        <begin position="1"/>
        <end position="22"/>
    </location>
</feature>
<keyword evidence="3" id="KW-1185">Reference proteome</keyword>
<evidence type="ECO:0000313" key="3">
    <source>
        <dbReference type="Proteomes" id="UP001596250"/>
    </source>
</evidence>
<keyword evidence="1" id="KW-0732">Signal</keyword>
<name>A0ABW1IMZ6_9BACL</name>
<evidence type="ECO:0000256" key="1">
    <source>
        <dbReference type="SAM" id="SignalP"/>
    </source>
</evidence>
<gene>
    <name evidence="2" type="ORF">ACFPXP_08150</name>
</gene>